<proteinExistence type="predicted"/>
<sequence length="88" mass="10484">MSKKSLPHLHYNDVQHYYEQAIAELPSILNIQKSDILTDQDVCEYLQISVKTLRKFCREDKIPYTRLGGRYYYIRQVFALNLLKLCND</sequence>
<evidence type="ECO:0000313" key="2">
    <source>
        <dbReference type="EMBL" id="MCW4452380.1"/>
    </source>
</evidence>
<dbReference type="InterPro" id="IPR009061">
    <property type="entry name" value="DNA-bd_dom_put_sf"/>
</dbReference>
<dbReference type="EMBL" id="JAPCHZ010000004">
    <property type="protein sequence ID" value="MCW4452380.1"/>
    <property type="molecule type" value="Genomic_DNA"/>
</dbReference>
<keyword evidence="3" id="KW-1185">Reference proteome</keyword>
<dbReference type="RefSeq" id="WP_088469093.1">
    <property type="nucleotide sequence ID" value="NZ_JAPCHZ010000004.1"/>
</dbReference>
<evidence type="ECO:0000259" key="1">
    <source>
        <dbReference type="Pfam" id="PF12728"/>
    </source>
</evidence>
<feature type="domain" description="Helix-turn-helix" evidence="1">
    <location>
        <begin position="37"/>
        <end position="75"/>
    </location>
</feature>
<organism evidence="2 3">
    <name type="scientific">Kaistella yananensis</name>
    <dbReference type="NCBI Taxonomy" id="2989820"/>
    <lineage>
        <taxon>Bacteria</taxon>
        <taxon>Pseudomonadati</taxon>
        <taxon>Bacteroidota</taxon>
        <taxon>Flavobacteriia</taxon>
        <taxon>Flavobacteriales</taxon>
        <taxon>Weeksellaceae</taxon>
        <taxon>Chryseobacterium group</taxon>
        <taxon>Kaistella</taxon>
    </lineage>
</organism>
<dbReference type="InterPro" id="IPR041657">
    <property type="entry name" value="HTH_17"/>
</dbReference>
<dbReference type="Proteomes" id="UP001209107">
    <property type="component" value="Unassembled WGS sequence"/>
</dbReference>
<protein>
    <submittedName>
        <fullName evidence="2">Helix-turn-helix domain-containing protein</fullName>
    </submittedName>
</protein>
<name>A0ABT3JNM0_9FLAO</name>
<dbReference type="Pfam" id="PF12728">
    <property type="entry name" value="HTH_17"/>
    <property type="match status" value="1"/>
</dbReference>
<dbReference type="SUPFAM" id="SSF46955">
    <property type="entry name" value="Putative DNA-binding domain"/>
    <property type="match status" value="1"/>
</dbReference>
<comment type="caution">
    <text evidence="2">The sequence shown here is derived from an EMBL/GenBank/DDBJ whole genome shotgun (WGS) entry which is preliminary data.</text>
</comment>
<accession>A0ABT3JNM0</accession>
<gene>
    <name evidence="2" type="ORF">OK344_09170</name>
</gene>
<evidence type="ECO:0000313" key="3">
    <source>
        <dbReference type="Proteomes" id="UP001209107"/>
    </source>
</evidence>
<reference evidence="2 3" key="1">
    <citation type="submission" date="2022-10" db="EMBL/GenBank/DDBJ databases">
        <title>Kaistella sp. BT-6-1-3.</title>
        <authorList>
            <person name="Ai J."/>
            <person name="Deng Z."/>
        </authorList>
    </citation>
    <scope>NUCLEOTIDE SEQUENCE [LARGE SCALE GENOMIC DNA]</scope>
    <source>
        <strain evidence="2 3">BT6-1-3</strain>
    </source>
</reference>